<evidence type="ECO:0000256" key="2">
    <source>
        <dbReference type="ARBA" id="ARBA00022723"/>
    </source>
</evidence>
<dbReference type="CDD" id="cd03530">
    <property type="entry name" value="Rieske_NirD_small_Bacillus"/>
    <property type="match status" value="1"/>
</dbReference>
<dbReference type="EC" id="1.7.1.4" evidence="8"/>
<dbReference type="PANTHER" id="PTHR21496:SF23">
    <property type="entry name" value="3-PHENYLPROPIONATE_CINNAMIC ACID DIOXYGENASE FERREDOXIN SUBUNIT"/>
    <property type="match status" value="1"/>
</dbReference>
<dbReference type="EMBL" id="OX458332">
    <property type="protein sequence ID" value="CAI8756843.1"/>
    <property type="molecule type" value="Genomic_DNA"/>
</dbReference>
<dbReference type="InterPro" id="IPR012748">
    <property type="entry name" value="Rieske-like_NirD"/>
</dbReference>
<dbReference type="InterPro" id="IPR036922">
    <property type="entry name" value="Rieske_2Fe-2S_sf"/>
</dbReference>
<evidence type="ECO:0000256" key="3">
    <source>
        <dbReference type="ARBA" id="ARBA00023002"/>
    </source>
</evidence>
<evidence type="ECO:0000256" key="6">
    <source>
        <dbReference type="ARBA" id="ARBA00023063"/>
    </source>
</evidence>
<dbReference type="Gene3D" id="2.102.10.10">
    <property type="entry name" value="Rieske [2Fe-2S] iron-sulphur domain"/>
    <property type="match status" value="1"/>
</dbReference>
<sequence>MTPWTPIARLEEIPRQGARVVATPEGAIAVFRTLDDRVFALLDRCPHKGGPLSQGIVHGARVACPLHNWVIELDSGQAVAPDEGCVRRFETRLENGMVAIALPDSLVGP</sequence>
<dbReference type="SUPFAM" id="SSF50022">
    <property type="entry name" value="ISP domain"/>
    <property type="match status" value="1"/>
</dbReference>
<evidence type="ECO:0000256" key="5">
    <source>
        <dbReference type="ARBA" id="ARBA00023014"/>
    </source>
</evidence>
<protein>
    <submittedName>
        <fullName evidence="8">Assimilatory nitrite reductase [NAD(P)H] small subunit</fullName>
        <ecNumber evidence="8">1.7.1.4</ecNumber>
    </submittedName>
</protein>
<dbReference type="GO" id="GO:0046872">
    <property type="term" value="F:metal ion binding"/>
    <property type="evidence" value="ECO:0007669"/>
    <property type="project" value="UniProtKB-KW"/>
</dbReference>
<name>A0AA35UT56_METCP</name>
<dbReference type="AlphaFoldDB" id="A0AA35UT56"/>
<evidence type="ECO:0000256" key="4">
    <source>
        <dbReference type="ARBA" id="ARBA00023004"/>
    </source>
</evidence>
<evidence type="ECO:0000313" key="8">
    <source>
        <dbReference type="EMBL" id="CAI8756843.1"/>
    </source>
</evidence>
<proteinExistence type="predicted"/>
<dbReference type="GO" id="GO:0008942">
    <property type="term" value="F:nitrite reductase [NAD(P)H] activity"/>
    <property type="evidence" value="ECO:0007669"/>
    <property type="project" value="UniProtKB-EC"/>
</dbReference>
<dbReference type="RefSeq" id="WP_036246724.1">
    <property type="nucleotide sequence ID" value="NZ_CP079097.1"/>
</dbReference>
<keyword evidence="6" id="KW-0534">Nitrate assimilation</keyword>
<dbReference type="InterPro" id="IPR017941">
    <property type="entry name" value="Rieske_2Fe-2S"/>
</dbReference>
<dbReference type="PANTHER" id="PTHR21496">
    <property type="entry name" value="FERREDOXIN-RELATED"/>
    <property type="match status" value="1"/>
</dbReference>
<keyword evidence="1" id="KW-0001">2Fe-2S</keyword>
<dbReference type="GO" id="GO:0051537">
    <property type="term" value="F:2 iron, 2 sulfur cluster binding"/>
    <property type="evidence" value="ECO:0007669"/>
    <property type="project" value="UniProtKB-KW"/>
</dbReference>
<gene>
    <name evidence="8" type="primary">nasE</name>
    <name evidence="8" type="ORF">MCNOR_0763</name>
</gene>
<evidence type="ECO:0000313" key="9">
    <source>
        <dbReference type="Proteomes" id="UP001158598"/>
    </source>
</evidence>
<keyword evidence="2" id="KW-0479">Metal-binding</keyword>
<reference evidence="8" key="1">
    <citation type="submission" date="2023-03" db="EMBL/GenBank/DDBJ databases">
        <authorList>
            <person name="Pearce D."/>
        </authorList>
    </citation>
    <scope>NUCLEOTIDE SEQUENCE</scope>
    <source>
        <strain evidence="8">Mc</strain>
    </source>
</reference>
<keyword evidence="3 8" id="KW-0560">Oxidoreductase</keyword>
<feature type="domain" description="Rieske" evidence="7">
    <location>
        <begin position="4"/>
        <end position="100"/>
    </location>
</feature>
<keyword evidence="4" id="KW-0408">Iron</keyword>
<evidence type="ECO:0000256" key="1">
    <source>
        <dbReference type="ARBA" id="ARBA00022714"/>
    </source>
</evidence>
<evidence type="ECO:0000259" key="7">
    <source>
        <dbReference type="PROSITE" id="PS51296"/>
    </source>
</evidence>
<dbReference type="PROSITE" id="PS51296">
    <property type="entry name" value="RIESKE"/>
    <property type="match status" value="1"/>
</dbReference>
<dbReference type="GO" id="GO:0042128">
    <property type="term" value="P:nitrate assimilation"/>
    <property type="evidence" value="ECO:0007669"/>
    <property type="project" value="UniProtKB-KW"/>
</dbReference>
<dbReference type="Pfam" id="PF00355">
    <property type="entry name" value="Rieske"/>
    <property type="match status" value="1"/>
</dbReference>
<dbReference type="Proteomes" id="UP001158598">
    <property type="component" value="Chromosome"/>
</dbReference>
<keyword evidence="5" id="KW-0411">Iron-sulfur</keyword>
<organism evidence="8 9">
    <name type="scientific">Methylococcus capsulatus</name>
    <dbReference type="NCBI Taxonomy" id="414"/>
    <lineage>
        <taxon>Bacteria</taxon>
        <taxon>Pseudomonadati</taxon>
        <taxon>Pseudomonadota</taxon>
        <taxon>Gammaproteobacteria</taxon>
        <taxon>Methylococcales</taxon>
        <taxon>Methylococcaceae</taxon>
        <taxon>Methylococcus</taxon>
    </lineage>
</organism>
<accession>A0AA35UT56</accession>
<dbReference type="NCBIfam" id="TIGR02378">
    <property type="entry name" value="nirD_assim_sml"/>
    <property type="match status" value="1"/>
</dbReference>